<keyword evidence="6" id="KW-0732">Signal</keyword>
<dbReference type="InterPro" id="IPR050612">
    <property type="entry name" value="Prok_Mopterin_Oxidored"/>
</dbReference>
<dbReference type="OrthoDB" id="9815647at2"/>
<feature type="domain" description="Molybdopterin dinucleotide-binding" evidence="12">
    <location>
        <begin position="710"/>
        <end position="824"/>
    </location>
</feature>
<feature type="binding site" evidence="9">
    <location>
        <position position="810"/>
    </location>
    <ligand>
        <name>Mo-bis(molybdopterin guanine dinucleotide)</name>
        <dbReference type="ChEBI" id="CHEBI:60539"/>
    </ligand>
</feature>
<dbReference type="InterPro" id="IPR041460">
    <property type="entry name" value="Molybdopterin_N"/>
</dbReference>
<feature type="binding site" evidence="9">
    <location>
        <position position="552"/>
    </location>
    <ligand>
        <name>Mo-bis(molybdopterin guanine dinucleotide)</name>
        <dbReference type="ChEBI" id="CHEBI:60539"/>
    </ligand>
</feature>
<feature type="binding site" evidence="9">
    <location>
        <position position="396"/>
    </location>
    <ligand>
        <name>Mo-bis(molybdopterin guanine dinucleotide)</name>
        <dbReference type="ChEBI" id="CHEBI:60539"/>
    </ligand>
</feature>
<dbReference type="GO" id="GO:0050626">
    <property type="term" value="F:trimethylamine-N-oxide reductase (cytochrome c) activity"/>
    <property type="evidence" value="ECO:0007669"/>
    <property type="project" value="UniProtKB-EC"/>
</dbReference>
<feature type="binding site" evidence="9">
    <location>
        <position position="509"/>
    </location>
    <ligand>
        <name>Mo-bis(molybdopterin guanine dinucleotide)</name>
        <dbReference type="ChEBI" id="CHEBI:60539"/>
    </ligand>
</feature>
<feature type="domain" description="Molybdopterin oxidoreductase N-terminal" evidence="13">
    <location>
        <begin position="80"/>
        <end position="120"/>
    </location>
</feature>
<sequence length="856" mass="93445">MSATQPDTSLSRHGFVRGQVAAALGIAGAPVLVRGAAPAAGDGGPGEKTAQGGGAASRASGSTVAAGADKAGDVPGGILSGCHWGAFYGIVKDGRAVEFRPWPKDPAPSPQLPGVLDSLYSPSRIRYPMVRRAWLEKGPGADPAGRGTGDFVRVSWEKAIQLVADELTRVREKYGQTAVFAGSYGWKSPGRLHNCQTLLRRMLNLTGSYTNSTGDYSTGAAQVILPYVSGSLEVYEQCTTWNNLAEHCELMVFWGCNPLNTSQISRQVADHGAWPGVEAMKKAGTKVICIDPIRTETCQALNGEWIAPRPQTDVALMLGIAWVLVDEKLYDRKFLEKYTVGFDRFLPYLLGKSDGQPKTPAWAEGISGVPADTIRSLARRFAKHRTMLALGYSTQRQHHGEQSHWMLITLAAMLGQIGLPGGGYGLSYHYASGGAPTANTPILKAIDDASGQGGEGAAWLAQSGAVSIPVSRLVETLLNPGKVMSFNGHEIKLPLIKLAYWVGGNPFAHQQDRNQMVQAWRRLDTFIVHDFQWTATARHADIVLPATTSYERNDIEQMGDYAQSHIVAMKKIVEPLFEARNDFDIFADIARRLGKGDPFTRRLTEMEWIRNLYEAAKIESRAKGMEMPVFDAFWASNRPLSFPIPPTSKEFVRHADFRADPLLNALGTASGKFELYSRTIEKYGYDDCPPHATWLEPIERVGGPDTKYPLHIVSNHPQMRLHSQLCGTVNRRTYEVAGREPCWMNPKDAAARGLKDGEVVRVFNQRGQILAGLKITDEIMPGAIRINEGGWYDPVNPRQDGTLCAWGDVNVLTTGVATSKLGQGNCGQTGVAEVERFRGSLPPVTVFEQPEAHRKG</sequence>
<dbReference type="InterPro" id="IPR006655">
    <property type="entry name" value="Mopterin_OxRdtase_prok_CS"/>
</dbReference>
<feature type="binding site" evidence="9">
    <location>
        <position position="505"/>
    </location>
    <ligand>
        <name>Mo-bis(molybdopterin guanine dinucleotide)</name>
        <dbReference type="ChEBI" id="CHEBI:60539"/>
    </ligand>
</feature>
<organism evidence="14 15">
    <name type="scientific">Lautropia dentalis</name>
    <dbReference type="NCBI Taxonomy" id="2490857"/>
    <lineage>
        <taxon>Bacteria</taxon>
        <taxon>Pseudomonadati</taxon>
        <taxon>Pseudomonadota</taxon>
        <taxon>Betaproteobacteria</taxon>
        <taxon>Burkholderiales</taxon>
        <taxon>Burkholderiaceae</taxon>
        <taxon>Lautropia</taxon>
    </lineage>
</organism>
<dbReference type="AlphaFoldDB" id="A0A426FTN1"/>
<dbReference type="NCBIfam" id="NF011682">
    <property type="entry name" value="PRK15102.1"/>
    <property type="match status" value="1"/>
</dbReference>
<dbReference type="EMBL" id="RRUE01000001">
    <property type="protein sequence ID" value="RRN46051.1"/>
    <property type="molecule type" value="Genomic_DNA"/>
</dbReference>
<dbReference type="PROSITE" id="PS00490">
    <property type="entry name" value="MOLYBDOPTERIN_PROK_2"/>
    <property type="match status" value="1"/>
</dbReference>
<evidence type="ECO:0000256" key="5">
    <source>
        <dbReference type="ARBA" id="ARBA00022723"/>
    </source>
</evidence>
<dbReference type="SUPFAM" id="SSF53706">
    <property type="entry name" value="Formate dehydrogenase/DMSO reductase, domains 1-3"/>
    <property type="match status" value="1"/>
</dbReference>
<dbReference type="Pfam" id="PF18364">
    <property type="entry name" value="Molybdopterin_N"/>
    <property type="match status" value="1"/>
</dbReference>
<dbReference type="InterPro" id="IPR006657">
    <property type="entry name" value="MoPterin_dinucl-bd_dom"/>
</dbReference>
<dbReference type="Proteomes" id="UP000270261">
    <property type="component" value="Unassembled WGS sequence"/>
</dbReference>
<dbReference type="Gene3D" id="3.40.228.10">
    <property type="entry name" value="Dimethylsulfoxide Reductase, domain 2"/>
    <property type="match status" value="1"/>
</dbReference>
<dbReference type="GO" id="GO:0009061">
    <property type="term" value="P:anaerobic respiration"/>
    <property type="evidence" value="ECO:0007669"/>
    <property type="project" value="TreeGrafter"/>
</dbReference>
<evidence type="ECO:0000256" key="2">
    <source>
        <dbReference type="ARBA" id="ARBA00010312"/>
    </source>
</evidence>
<accession>A0A426FTN1</accession>
<keyword evidence="15" id="KW-1185">Reference proteome</keyword>
<name>A0A426FTN1_9BURK</name>
<evidence type="ECO:0000256" key="10">
    <source>
        <dbReference type="SAM" id="MobiDB-lite"/>
    </source>
</evidence>
<dbReference type="RefSeq" id="WP_125095478.1">
    <property type="nucleotide sequence ID" value="NZ_RRUE01000001.1"/>
</dbReference>
<evidence type="ECO:0000256" key="7">
    <source>
        <dbReference type="ARBA" id="ARBA00022764"/>
    </source>
</evidence>
<feature type="binding site" evidence="9">
    <location>
        <position position="582"/>
    </location>
    <ligand>
        <name>Mo-bis(molybdopterin guanine dinucleotide)</name>
        <dbReference type="ChEBI" id="CHEBI:60539"/>
    </ligand>
</feature>
<comment type="cofactor">
    <cofactor evidence="9">
        <name>Mo-bis(molybdopterin guanine dinucleotide)</name>
        <dbReference type="ChEBI" id="CHEBI:60539"/>
    </cofactor>
    <text evidence="9">Binds 1 molybdenum-bis(molybdopterin guanine dinucleotide) (Mo-bis-MGD) cofactor per subunit.</text>
</comment>
<evidence type="ECO:0000256" key="8">
    <source>
        <dbReference type="ARBA" id="ARBA00023002"/>
    </source>
</evidence>
<dbReference type="Gene3D" id="2.40.40.20">
    <property type="match status" value="1"/>
</dbReference>
<dbReference type="InterPro" id="IPR006656">
    <property type="entry name" value="Mopterin_OxRdtase"/>
</dbReference>
<comment type="similarity">
    <text evidence="2">Belongs to the prokaryotic molybdopterin-containing oxidoreductase family.</text>
</comment>
<dbReference type="GO" id="GO:0030288">
    <property type="term" value="C:outer membrane-bounded periplasmic space"/>
    <property type="evidence" value="ECO:0007669"/>
    <property type="project" value="TreeGrafter"/>
</dbReference>
<dbReference type="GO" id="GO:0009055">
    <property type="term" value="F:electron transfer activity"/>
    <property type="evidence" value="ECO:0007669"/>
    <property type="project" value="TreeGrafter"/>
</dbReference>
<dbReference type="GO" id="GO:0043546">
    <property type="term" value="F:molybdopterin cofactor binding"/>
    <property type="evidence" value="ECO:0007669"/>
    <property type="project" value="InterPro"/>
</dbReference>
<evidence type="ECO:0000256" key="4">
    <source>
        <dbReference type="ARBA" id="ARBA00022505"/>
    </source>
</evidence>
<evidence type="ECO:0000313" key="14">
    <source>
        <dbReference type="EMBL" id="RRN46051.1"/>
    </source>
</evidence>
<feature type="compositionally biased region" description="Gly residues" evidence="10">
    <location>
        <begin position="41"/>
        <end position="55"/>
    </location>
</feature>
<keyword evidence="8" id="KW-0560">Oxidoreductase</keyword>
<gene>
    <name evidence="14" type="primary">torA</name>
    <name evidence="14" type="ORF">EHV23_02800</name>
</gene>
<evidence type="ECO:0000259" key="12">
    <source>
        <dbReference type="Pfam" id="PF01568"/>
    </source>
</evidence>
<keyword evidence="7" id="KW-0574">Periplasm</keyword>
<dbReference type="GO" id="GO:0030151">
    <property type="term" value="F:molybdenum ion binding"/>
    <property type="evidence" value="ECO:0007669"/>
    <property type="project" value="TreeGrafter"/>
</dbReference>
<dbReference type="EC" id="1.7.2.3" evidence="3"/>
<evidence type="ECO:0000256" key="3">
    <source>
        <dbReference type="ARBA" id="ARBA00011885"/>
    </source>
</evidence>
<dbReference type="Pfam" id="PF01568">
    <property type="entry name" value="Molydop_binding"/>
    <property type="match status" value="1"/>
</dbReference>
<dbReference type="InterPro" id="IPR009010">
    <property type="entry name" value="Asp_de-COase-like_dom_sf"/>
</dbReference>
<feature type="region of interest" description="Disordered" evidence="10">
    <location>
        <begin position="38"/>
        <end position="60"/>
    </location>
</feature>
<dbReference type="CDD" id="cd02793">
    <property type="entry name" value="MopB_CT_DMSOR-BSOR-TMAOR"/>
    <property type="match status" value="1"/>
</dbReference>
<dbReference type="Gene3D" id="3.40.50.740">
    <property type="match status" value="1"/>
</dbReference>
<evidence type="ECO:0000259" key="13">
    <source>
        <dbReference type="Pfam" id="PF18364"/>
    </source>
</evidence>
<feature type="binding site" evidence="9">
    <location>
        <position position="186"/>
    </location>
    <ligand>
        <name>Mo-bis(molybdopterin guanine dinucleotide)</name>
        <dbReference type="ChEBI" id="CHEBI:60539"/>
    </ligand>
</feature>
<dbReference type="InterPro" id="IPR041954">
    <property type="entry name" value="CT_DMSOR/BSOR/TMAOR"/>
</dbReference>
<dbReference type="SUPFAM" id="SSF50692">
    <property type="entry name" value="ADC-like"/>
    <property type="match status" value="1"/>
</dbReference>
<evidence type="ECO:0000256" key="9">
    <source>
        <dbReference type="PIRSR" id="PIRSR606658-1"/>
    </source>
</evidence>
<comment type="subcellular location">
    <subcellularLocation>
        <location evidence="1">Periplasm</location>
    </subcellularLocation>
</comment>
<evidence type="ECO:0000256" key="1">
    <source>
        <dbReference type="ARBA" id="ARBA00004418"/>
    </source>
</evidence>
<dbReference type="NCBIfam" id="TIGR00509">
    <property type="entry name" value="bisC_fam"/>
    <property type="match status" value="1"/>
</dbReference>
<reference evidence="14 15" key="1">
    <citation type="submission" date="2018-11" db="EMBL/GenBank/DDBJ databases">
        <title>Genome sequencing of Lautropia sp. KCOM 2505 (= ChDC F240).</title>
        <authorList>
            <person name="Kook J.-K."/>
            <person name="Park S.-N."/>
            <person name="Lim Y.K."/>
        </authorList>
    </citation>
    <scope>NUCLEOTIDE SEQUENCE [LARGE SCALE GENOMIC DNA]</scope>
    <source>
        <strain evidence="14 15">KCOM 2505</strain>
    </source>
</reference>
<dbReference type="Gene3D" id="3.90.55.10">
    <property type="entry name" value="Dimethylsulfoxide Reductase, domain 3"/>
    <property type="match status" value="1"/>
</dbReference>
<dbReference type="PANTHER" id="PTHR43742:SF10">
    <property type="entry name" value="TRIMETHYLAMINE-N-OXIDE REDUCTASE 2"/>
    <property type="match status" value="1"/>
</dbReference>
<dbReference type="FunFam" id="2.40.40.20:FF:000009">
    <property type="entry name" value="Biotin sulfoxide reductase 2"/>
    <property type="match status" value="1"/>
</dbReference>
<dbReference type="Pfam" id="PF00384">
    <property type="entry name" value="Molybdopterin"/>
    <property type="match status" value="1"/>
</dbReference>
<dbReference type="InterPro" id="IPR006311">
    <property type="entry name" value="TAT_signal"/>
</dbReference>
<evidence type="ECO:0000256" key="6">
    <source>
        <dbReference type="ARBA" id="ARBA00022729"/>
    </source>
</evidence>
<dbReference type="PROSITE" id="PS51318">
    <property type="entry name" value="TAT"/>
    <property type="match status" value="1"/>
</dbReference>
<keyword evidence="4 9" id="KW-0500">Molybdenum</keyword>
<evidence type="ECO:0000259" key="11">
    <source>
        <dbReference type="Pfam" id="PF00384"/>
    </source>
</evidence>
<dbReference type="PANTHER" id="PTHR43742">
    <property type="entry name" value="TRIMETHYLAMINE-N-OXIDE REDUCTASE"/>
    <property type="match status" value="1"/>
</dbReference>
<keyword evidence="5 9" id="KW-0479">Metal-binding</keyword>
<feature type="domain" description="Molybdopterin oxidoreductase" evidence="11">
    <location>
        <begin position="124"/>
        <end position="591"/>
    </location>
</feature>
<dbReference type="FunFam" id="3.40.228.10:FF:000003">
    <property type="entry name" value="Biotin sulfoxide reductase 2"/>
    <property type="match status" value="1"/>
</dbReference>
<protein>
    <recommendedName>
        <fullName evidence="3">trimethylamine-N-oxide reductase</fullName>
        <ecNumber evidence="3">1.7.2.3</ecNumber>
    </recommendedName>
</protein>
<proteinExistence type="inferred from homology"/>
<comment type="caution">
    <text evidence="14">The sequence shown here is derived from an EMBL/GenBank/DDBJ whole genome shotgun (WGS) entry which is preliminary data.</text>
</comment>
<dbReference type="InterPro" id="IPR006658">
    <property type="entry name" value="BisC"/>
</dbReference>
<dbReference type="CDD" id="cd02769">
    <property type="entry name" value="MopB_DMSOR-BSOR-TMAOR"/>
    <property type="match status" value="1"/>
</dbReference>
<evidence type="ECO:0000313" key="15">
    <source>
        <dbReference type="Proteomes" id="UP000270261"/>
    </source>
</evidence>